<dbReference type="AlphaFoldDB" id="A0A5B7JZU1"/>
<gene>
    <name evidence="1" type="ORF">E2C01_095306</name>
</gene>
<proteinExistence type="predicted"/>
<keyword evidence="2" id="KW-1185">Reference proteome</keyword>
<dbReference type="EMBL" id="VSRR010120290">
    <property type="protein sequence ID" value="MPC99863.1"/>
    <property type="molecule type" value="Genomic_DNA"/>
</dbReference>
<reference evidence="1 2" key="1">
    <citation type="submission" date="2019-05" db="EMBL/GenBank/DDBJ databases">
        <title>Another draft genome of Portunus trituberculatus and its Hox gene families provides insights of decapod evolution.</title>
        <authorList>
            <person name="Jeong J.-H."/>
            <person name="Song I."/>
            <person name="Kim S."/>
            <person name="Choi T."/>
            <person name="Kim D."/>
            <person name="Ryu S."/>
            <person name="Kim W."/>
        </authorList>
    </citation>
    <scope>NUCLEOTIDE SEQUENCE [LARGE SCALE GENOMIC DNA]</scope>
    <source>
        <tissue evidence="1">Muscle</tissue>
    </source>
</reference>
<evidence type="ECO:0000313" key="2">
    <source>
        <dbReference type="Proteomes" id="UP000324222"/>
    </source>
</evidence>
<sequence length="49" mass="5527">MPLPAAAAPKRYVMQGQYTRLVHLYGHVGVNIAQLQSRPLLFLCCCCFF</sequence>
<comment type="caution">
    <text evidence="1">The sequence shown here is derived from an EMBL/GenBank/DDBJ whole genome shotgun (WGS) entry which is preliminary data.</text>
</comment>
<organism evidence="1 2">
    <name type="scientific">Portunus trituberculatus</name>
    <name type="common">Swimming crab</name>
    <name type="synonym">Neptunus trituberculatus</name>
    <dbReference type="NCBI Taxonomy" id="210409"/>
    <lineage>
        <taxon>Eukaryota</taxon>
        <taxon>Metazoa</taxon>
        <taxon>Ecdysozoa</taxon>
        <taxon>Arthropoda</taxon>
        <taxon>Crustacea</taxon>
        <taxon>Multicrustacea</taxon>
        <taxon>Malacostraca</taxon>
        <taxon>Eumalacostraca</taxon>
        <taxon>Eucarida</taxon>
        <taxon>Decapoda</taxon>
        <taxon>Pleocyemata</taxon>
        <taxon>Brachyura</taxon>
        <taxon>Eubrachyura</taxon>
        <taxon>Portunoidea</taxon>
        <taxon>Portunidae</taxon>
        <taxon>Portuninae</taxon>
        <taxon>Portunus</taxon>
    </lineage>
</organism>
<dbReference type="Proteomes" id="UP000324222">
    <property type="component" value="Unassembled WGS sequence"/>
</dbReference>
<name>A0A5B7JZU1_PORTR</name>
<protein>
    <submittedName>
        <fullName evidence="1">Uncharacterized protein</fullName>
    </submittedName>
</protein>
<evidence type="ECO:0000313" key="1">
    <source>
        <dbReference type="EMBL" id="MPC99863.1"/>
    </source>
</evidence>
<accession>A0A5B7JZU1</accession>